<dbReference type="InterPro" id="IPR027443">
    <property type="entry name" value="IPNS-like_sf"/>
</dbReference>
<dbReference type="InterPro" id="IPR026992">
    <property type="entry name" value="DIOX_N"/>
</dbReference>
<evidence type="ECO:0000256" key="1">
    <source>
        <dbReference type="RuleBase" id="RU003682"/>
    </source>
</evidence>
<dbReference type="SUPFAM" id="SSF51197">
    <property type="entry name" value="Clavaminate synthase-like"/>
    <property type="match status" value="1"/>
</dbReference>
<dbReference type="InterPro" id="IPR005123">
    <property type="entry name" value="Oxoglu/Fe-dep_dioxygenase_dom"/>
</dbReference>
<proteinExistence type="inferred from homology"/>
<evidence type="ECO:0000313" key="3">
    <source>
        <dbReference type="EMBL" id="KAK9865829.1"/>
    </source>
</evidence>
<dbReference type="Pfam" id="PF14226">
    <property type="entry name" value="DIOX_N"/>
    <property type="match status" value="1"/>
</dbReference>
<evidence type="ECO:0000259" key="2">
    <source>
        <dbReference type="PROSITE" id="PS51471"/>
    </source>
</evidence>
<evidence type="ECO:0000313" key="4">
    <source>
        <dbReference type="Proteomes" id="UP001485043"/>
    </source>
</evidence>
<comment type="caution">
    <text evidence="3">The sequence shown here is derived from an EMBL/GenBank/DDBJ whole genome shotgun (WGS) entry which is preliminary data.</text>
</comment>
<keyword evidence="1" id="KW-0560">Oxidoreductase</keyword>
<dbReference type="AlphaFoldDB" id="A0AAW1TBR8"/>
<dbReference type="InterPro" id="IPR050231">
    <property type="entry name" value="Iron_ascorbate_oxido_reductase"/>
</dbReference>
<dbReference type="PANTHER" id="PTHR47990">
    <property type="entry name" value="2-OXOGLUTARATE (2OG) AND FE(II)-DEPENDENT OXYGENASE SUPERFAMILY PROTEIN-RELATED"/>
    <property type="match status" value="1"/>
</dbReference>
<dbReference type="EMBL" id="JALJOV010000214">
    <property type="protein sequence ID" value="KAK9865829.1"/>
    <property type="molecule type" value="Genomic_DNA"/>
</dbReference>
<accession>A0AAW1TBR8</accession>
<dbReference type="Proteomes" id="UP001485043">
    <property type="component" value="Unassembled WGS sequence"/>
</dbReference>
<reference evidence="3 4" key="1">
    <citation type="journal article" date="2024" name="Nat. Commun.">
        <title>Phylogenomics reveals the evolutionary origins of lichenization in chlorophyte algae.</title>
        <authorList>
            <person name="Puginier C."/>
            <person name="Libourel C."/>
            <person name="Otte J."/>
            <person name="Skaloud P."/>
            <person name="Haon M."/>
            <person name="Grisel S."/>
            <person name="Petersen M."/>
            <person name="Berrin J.G."/>
            <person name="Delaux P.M."/>
            <person name="Dal Grande F."/>
            <person name="Keller J."/>
        </authorList>
    </citation>
    <scope>NUCLEOTIDE SEQUENCE [LARGE SCALE GENOMIC DNA]</scope>
    <source>
        <strain evidence="3 4">SAG 2523</strain>
    </source>
</reference>
<dbReference type="InterPro" id="IPR044861">
    <property type="entry name" value="IPNS-like_FE2OG_OXY"/>
</dbReference>
<name>A0AAW1TBR8_9CHLO</name>
<sequence length="323" mass="36130">MAQVPIIDLSNFPERKQEVTQQLLSAALDTGFFYLQHHSISLATVDEMFDASSKFFSLSDSVKARYAFEKQRNAGWEKLAQMRPSTGTIDQKESLSISMITTPDKIPTEQACPGFAVSARTFMEQCQSLSLQLLDCFAQGLGFPANYFDPHHDVTRGDCQQTLRCLFYHGKTDADVKAAAGLWRAGAHTDFDTLTLLFQRPGEKGLEMCAGRQACTDFAAGDEWTPVDPIEGAIAVNIGDMLMRWSDDRLKSNYHRVRMPRAGEYLGPRYSLAWFNQANKESIIQGPLKRYPPVSGGQFMLDAMQRNYEALQRLTKEPAVCAA</sequence>
<feature type="domain" description="Fe2OG dioxygenase" evidence="2">
    <location>
        <begin position="127"/>
        <end position="278"/>
    </location>
</feature>
<dbReference type="Gene3D" id="2.60.120.330">
    <property type="entry name" value="B-lactam Antibiotic, Isopenicillin N Synthase, Chain"/>
    <property type="match status" value="1"/>
</dbReference>
<protein>
    <recommendedName>
        <fullName evidence="2">Fe2OG dioxygenase domain-containing protein</fullName>
    </recommendedName>
</protein>
<keyword evidence="1" id="KW-0408">Iron</keyword>
<comment type="similarity">
    <text evidence="1">Belongs to the iron/ascorbate-dependent oxidoreductase family.</text>
</comment>
<dbReference type="PROSITE" id="PS51471">
    <property type="entry name" value="FE2OG_OXY"/>
    <property type="match status" value="1"/>
</dbReference>
<keyword evidence="4" id="KW-1185">Reference proteome</keyword>
<keyword evidence="1" id="KW-0479">Metal-binding</keyword>
<dbReference type="GO" id="GO:0046872">
    <property type="term" value="F:metal ion binding"/>
    <property type="evidence" value="ECO:0007669"/>
    <property type="project" value="UniProtKB-KW"/>
</dbReference>
<gene>
    <name evidence="3" type="ORF">WJX84_009561</name>
</gene>
<dbReference type="Pfam" id="PF03171">
    <property type="entry name" value="2OG-FeII_Oxy"/>
    <property type="match status" value="1"/>
</dbReference>
<dbReference type="GO" id="GO:0016491">
    <property type="term" value="F:oxidoreductase activity"/>
    <property type="evidence" value="ECO:0007669"/>
    <property type="project" value="UniProtKB-KW"/>
</dbReference>
<organism evidence="3 4">
    <name type="scientific">Apatococcus fuscideae</name>
    <dbReference type="NCBI Taxonomy" id="2026836"/>
    <lineage>
        <taxon>Eukaryota</taxon>
        <taxon>Viridiplantae</taxon>
        <taxon>Chlorophyta</taxon>
        <taxon>core chlorophytes</taxon>
        <taxon>Trebouxiophyceae</taxon>
        <taxon>Chlorellales</taxon>
        <taxon>Chlorellaceae</taxon>
        <taxon>Apatococcus</taxon>
    </lineage>
</organism>